<proteinExistence type="predicted"/>
<accession>A0A1J3HWH5</accession>
<evidence type="ECO:0008006" key="2">
    <source>
        <dbReference type="Google" id="ProtNLM"/>
    </source>
</evidence>
<sequence length="287" mass="31958">MTPNFSHMKQRSSATLIWRSTLREQITTPTTSLLLRVTLRALEEIGVALVRVVEEVVTHLVVEVFLSIRQRLPVSENVMCVRYLEELDTQLSSVTTGLIITIRIRKLLLISLPPGNNLQTSALYDGNETIMVADGTFLPITHVGFANITSATGTIPLKEVIVCPEIQKSLLSVSKLCDDYPCKVWFDANKVCTVDTNAQKVVARGPWVKGLYTLEDQQFVALYSKRLCAASEDTWQHRLGNSNERFSNNFKAARGLSTIRAEQTSFVNLAKGGKVVDSSLFLLLLVF</sequence>
<name>A0A1J3HWH5_NOCCA</name>
<gene>
    <name evidence="1" type="ORF">LE_TR5438_c3_g1_i1_g.20062</name>
</gene>
<dbReference type="EMBL" id="GEVL01005813">
    <property type="protein sequence ID" value="JAU71528.1"/>
    <property type="molecule type" value="Transcribed_RNA"/>
</dbReference>
<evidence type="ECO:0000313" key="1">
    <source>
        <dbReference type="EMBL" id="JAU71528.1"/>
    </source>
</evidence>
<protein>
    <recommendedName>
        <fullName evidence="2">Retrovirus-related Pol polyprotein from transposon TNT 1-94</fullName>
    </recommendedName>
</protein>
<dbReference type="AlphaFoldDB" id="A0A1J3HWH5"/>
<organism evidence="1">
    <name type="scientific">Noccaea caerulescens</name>
    <name type="common">Alpine penny-cress</name>
    <name type="synonym">Thlaspi caerulescens</name>
    <dbReference type="NCBI Taxonomy" id="107243"/>
    <lineage>
        <taxon>Eukaryota</taxon>
        <taxon>Viridiplantae</taxon>
        <taxon>Streptophyta</taxon>
        <taxon>Embryophyta</taxon>
        <taxon>Tracheophyta</taxon>
        <taxon>Spermatophyta</taxon>
        <taxon>Magnoliopsida</taxon>
        <taxon>eudicotyledons</taxon>
        <taxon>Gunneridae</taxon>
        <taxon>Pentapetalae</taxon>
        <taxon>rosids</taxon>
        <taxon>malvids</taxon>
        <taxon>Brassicales</taxon>
        <taxon>Brassicaceae</taxon>
        <taxon>Coluteocarpeae</taxon>
        <taxon>Noccaea</taxon>
    </lineage>
</organism>
<reference evidence="1" key="1">
    <citation type="submission" date="2016-07" db="EMBL/GenBank/DDBJ databases">
        <title>De novo transcriptome assembly of four accessions of the metal hyperaccumulator plant Noccaea caerulescens.</title>
        <authorList>
            <person name="Blande D."/>
            <person name="Halimaa P."/>
            <person name="Tervahauta A.I."/>
            <person name="Aarts M.G."/>
            <person name="Karenlampi S.O."/>
        </authorList>
    </citation>
    <scope>NUCLEOTIDE SEQUENCE</scope>
</reference>